<feature type="region of interest" description="Disordered" evidence="1">
    <location>
        <begin position="1"/>
        <end position="58"/>
    </location>
</feature>
<dbReference type="RefSeq" id="WP_163518618.1">
    <property type="nucleotide sequence ID" value="NZ_JTCM02000006.1"/>
</dbReference>
<proteinExistence type="predicted"/>
<reference evidence="2 3" key="1">
    <citation type="journal article" date="2015" name="Genome Announc.">
        <title>Draft Genome Sequence of Cyanobacterium Hassallia byssoidea Strain VB512170, Isolated from Monuments in India.</title>
        <authorList>
            <person name="Singh D."/>
            <person name="Chandrababunaidu M.M."/>
            <person name="Panda A."/>
            <person name="Sen D."/>
            <person name="Bhattacharyya S."/>
            <person name="Adhikary S.P."/>
            <person name="Tripathy S."/>
        </authorList>
    </citation>
    <scope>NUCLEOTIDE SEQUENCE [LARGE SCALE GENOMIC DNA]</scope>
    <source>
        <strain evidence="2 3">VB512170</strain>
    </source>
</reference>
<evidence type="ECO:0000256" key="1">
    <source>
        <dbReference type="SAM" id="MobiDB-lite"/>
    </source>
</evidence>
<dbReference type="Proteomes" id="UP000031549">
    <property type="component" value="Unassembled WGS sequence"/>
</dbReference>
<protein>
    <submittedName>
        <fullName evidence="2">Uncharacterized protein</fullName>
    </submittedName>
</protein>
<sequence>MRKFDQKKQGAGGRGQGAGGRRILPARLPCLHASRYNVRDLPSPSPDAPRTGSPEPALLETRSAALVSPQRAGSPSSHLPIPISPSPPLPAPCLFVEAIAYAILPMGGFG</sequence>
<keyword evidence="3" id="KW-1185">Reference proteome</keyword>
<feature type="compositionally biased region" description="Gly residues" evidence="1">
    <location>
        <begin position="10"/>
        <end position="20"/>
    </location>
</feature>
<evidence type="ECO:0000313" key="3">
    <source>
        <dbReference type="Proteomes" id="UP000031549"/>
    </source>
</evidence>
<name>A0A846H3D3_9CYAN</name>
<dbReference type="EMBL" id="JTCM02000006">
    <property type="protein sequence ID" value="NEU71916.1"/>
    <property type="molecule type" value="Genomic_DNA"/>
</dbReference>
<evidence type="ECO:0000313" key="2">
    <source>
        <dbReference type="EMBL" id="NEU71916.1"/>
    </source>
</evidence>
<organism evidence="2 3">
    <name type="scientific">Hassallia byssoidea VB512170</name>
    <dbReference type="NCBI Taxonomy" id="1304833"/>
    <lineage>
        <taxon>Bacteria</taxon>
        <taxon>Bacillati</taxon>
        <taxon>Cyanobacteriota</taxon>
        <taxon>Cyanophyceae</taxon>
        <taxon>Nostocales</taxon>
        <taxon>Tolypothrichaceae</taxon>
        <taxon>Hassallia</taxon>
    </lineage>
</organism>
<accession>A0A846H3D3</accession>
<dbReference type="AlphaFoldDB" id="A0A846H3D3"/>
<gene>
    <name evidence="2" type="ORF">PI95_004830</name>
</gene>
<comment type="caution">
    <text evidence="2">The sequence shown here is derived from an EMBL/GenBank/DDBJ whole genome shotgun (WGS) entry which is preliminary data.</text>
</comment>